<comment type="subunit">
    <text evidence="7">Component of the SMC5-SMC6 complex.</text>
</comment>
<dbReference type="GO" id="GO:0005634">
    <property type="term" value="C:nucleus"/>
    <property type="evidence" value="ECO:0007669"/>
    <property type="project" value="UniProtKB-SubCell"/>
</dbReference>
<evidence type="ECO:0000256" key="3">
    <source>
        <dbReference type="ARBA" id="ARBA00022763"/>
    </source>
</evidence>
<evidence type="ECO:0000256" key="7">
    <source>
        <dbReference type="RuleBase" id="RU365071"/>
    </source>
</evidence>
<comment type="caution">
    <text evidence="11">The sequence shown here is derived from an EMBL/GenBank/DDBJ whole genome shotgun (WGS) entry which is preliminary data.</text>
</comment>
<dbReference type="Pfam" id="PF15412">
    <property type="entry name" value="Nse4-Nse3_bdg"/>
    <property type="match status" value="1"/>
</dbReference>
<gene>
    <name evidence="11" type="ORF">L202_03983</name>
</gene>
<keyword evidence="4 7" id="KW-0233">DNA recombination</keyword>
<feature type="region of interest" description="Disordered" evidence="8">
    <location>
        <begin position="1"/>
        <end position="58"/>
    </location>
</feature>
<evidence type="ECO:0000256" key="8">
    <source>
        <dbReference type="SAM" id="MobiDB-lite"/>
    </source>
</evidence>
<feature type="compositionally biased region" description="Acidic residues" evidence="8">
    <location>
        <begin position="162"/>
        <end position="174"/>
    </location>
</feature>
<dbReference type="InterPro" id="IPR014854">
    <property type="entry name" value="Nse4_C"/>
</dbReference>
<dbReference type="InterPro" id="IPR027786">
    <property type="entry name" value="Nse4/EID"/>
</dbReference>
<dbReference type="GO" id="GO:0030915">
    <property type="term" value="C:Smc5-Smc6 complex"/>
    <property type="evidence" value="ECO:0007669"/>
    <property type="project" value="UniProtKB-UniRule"/>
</dbReference>
<feature type="compositionally biased region" description="Polar residues" evidence="8">
    <location>
        <begin position="20"/>
        <end position="29"/>
    </location>
</feature>
<evidence type="ECO:0000259" key="10">
    <source>
        <dbReference type="Pfam" id="PF15412"/>
    </source>
</evidence>
<dbReference type="GeneID" id="30155292"/>
<comment type="similarity">
    <text evidence="2 7">Belongs to the NSE4 family.</text>
</comment>
<protein>
    <recommendedName>
        <fullName evidence="7">Non-structural maintenance of chromosomes element 4</fullName>
    </recommendedName>
</protein>
<accession>A0A1E3HSB6</accession>
<comment type="subcellular location">
    <subcellularLocation>
        <location evidence="1 7">Nucleus</location>
    </subcellularLocation>
</comment>
<dbReference type="PANTHER" id="PTHR16140:SF0">
    <property type="entry name" value="NON-STRUCTURAL MAINTENANCE OF CHROMOSOMES ELEMENT 4"/>
    <property type="match status" value="1"/>
</dbReference>
<evidence type="ECO:0000313" key="12">
    <source>
        <dbReference type="Proteomes" id="UP000094065"/>
    </source>
</evidence>
<keyword evidence="5 7" id="KW-0234">DNA repair</keyword>
<dbReference type="Pfam" id="PF08743">
    <property type="entry name" value="Nse4_C"/>
    <property type="match status" value="1"/>
</dbReference>
<dbReference type="InterPro" id="IPR029225">
    <property type="entry name" value="Nse4_Nse3-bd"/>
</dbReference>
<dbReference type="Proteomes" id="UP000094065">
    <property type="component" value="Unassembled WGS sequence"/>
</dbReference>
<evidence type="ECO:0000256" key="2">
    <source>
        <dbReference type="ARBA" id="ARBA00008997"/>
    </source>
</evidence>
<evidence type="ECO:0000256" key="5">
    <source>
        <dbReference type="ARBA" id="ARBA00023204"/>
    </source>
</evidence>
<feature type="region of interest" description="Disordered" evidence="8">
    <location>
        <begin position="162"/>
        <end position="189"/>
    </location>
</feature>
<evidence type="ECO:0000256" key="1">
    <source>
        <dbReference type="ARBA" id="ARBA00004123"/>
    </source>
</evidence>
<dbReference type="STRING" id="1295533.A0A1E3HSB6"/>
<dbReference type="EMBL" id="AWGJ01000006">
    <property type="protein sequence ID" value="ODN78341.1"/>
    <property type="molecule type" value="Genomic_DNA"/>
</dbReference>
<evidence type="ECO:0000256" key="4">
    <source>
        <dbReference type="ARBA" id="ARBA00023172"/>
    </source>
</evidence>
<reference evidence="11 12" key="1">
    <citation type="submission" date="2016-06" db="EMBL/GenBank/DDBJ databases">
        <title>Evolution of pathogenesis and genome organization in the Tremellales.</title>
        <authorList>
            <person name="Cuomo C."/>
            <person name="Litvintseva A."/>
            <person name="Heitman J."/>
            <person name="Chen Y."/>
            <person name="Sun S."/>
            <person name="Springer D."/>
            <person name="Dromer F."/>
            <person name="Young S."/>
            <person name="Zeng Q."/>
            <person name="Chapman S."/>
            <person name="Gujja S."/>
            <person name="Saif S."/>
            <person name="Birren B."/>
        </authorList>
    </citation>
    <scope>NUCLEOTIDE SEQUENCE [LARGE SCALE GENOMIC DNA]</scope>
    <source>
        <strain evidence="11 12">CBS 6039</strain>
    </source>
</reference>
<dbReference type="RefSeq" id="XP_018993387.1">
    <property type="nucleotide sequence ID" value="XM_019137951.1"/>
</dbReference>
<keyword evidence="3 7" id="KW-0227">DNA damage</keyword>
<dbReference type="OrthoDB" id="361242at2759"/>
<feature type="domain" description="Non-structural maintenance of chromosome element 4 C-terminal" evidence="9">
    <location>
        <begin position="283"/>
        <end position="368"/>
    </location>
</feature>
<name>A0A1E3HSB6_9TREE</name>
<keyword evidence="12" id="KW-1185">Reference proteome</keyword>
<organism evidence="11 12">
    <name type="scientific">Cryptococcus amylolentus CBS 6039</name>
    <dbReference type="NCBI Taxonomy" id="1295533"/>
    <lineage>
        <taxon>Eukaryota</taxon>
        <taxon>Fungi</taxon>
        <taxon>Dikarya</taxon>
        <taxon>Basidiomycota</taxon>
        <taxon>Agaricomycotina</taxon>
        <taxon>Tremellomycetes</taxon>
        <taxon>Tremellales</taxon>
        <taxon>Cryptococcaceae</taxon>
        <taxon>Cryptococcus</taxon>
    </lineage>
</organism>
<keyword evidence="6 7" id="KW-0539">Nucleus</keyword>
<proteinExistence type="inferred from homology"/>
<sequence>MAPSRTQRSQPSTSTYQSQHPHTQTQHGNLSEEFGHSTQSQRRAKITNAKDIFRQPDQEEQLRLGREYRSLQAAADEMKANLTNATARDLAQALAKQSQLFASVRDTGIGTLDANLIRTNAENAMGLAKRFKIDGVTFDIDEFLIKIKGQLGLDRAEMMDQDADAGESDLEDDGATQRQGRGRGRAQQARVGALGDWEKLGWMAARYGRRMPGVEFMYGPLQVEFKKRNPNTQRPKQAMVEETQATVVEQNAEVSKKTTDDFTNNIKTVYKILEKHAPDGESMNFFRLVVNPTSFGQTVENCFFLSFLIKDGRAGVYVEQDGEIRVAVGEPHNTADDGDVQSNQAVMEMDKETWELAIRTFGIKECAIPTRDYQQIRIQSNGWYS</sequence>
<feature type="compositionally biased region" description="Low complexity" evidence="8">
    <location>
        <begin position="1"/>
        <end position="19"/>
    </location>
</feature>
<evidence type="ECO:0000313" key="11">
    <source>
        <dbReference type="EMBL" id="ODN78341.1"/>
    </source>
</evidence>
<dbReference type="PANTHER" id="PTHR16140">
    <property type="entry name" value="NON-STRUCTURAL MAINTENANCE OF CHROMOSOMES ELEMENT 4"/>
    <property type="match status" value="1"/>
</dbReference>
<evidence type="ECO:0000259" key="9">
    <source>
        <dbReference type="Pfam" id="PF08743"/>
    </source>
</evidence>
<comment type="function">
    <text evidence="7">Component of the SMC5-SMC6 complex, that promotes sister chromatid alignment after DNA damage and facilitates double-stranded DNA breaks (DSBs) repair via homologous recombination between sister chromatids.</text>
</comment>
<dbReference type="GO" id="GO:0006281">
    <property type="term" value="P:DNA repair"/>
    <property type="evidence" value="ECO:0007669"/>
    <property type="project" value="UniProtKB-UniRule"/>
</dbReference>
<evidence type="ECO:0000256" key="6">
    <source>
        <dbReference type="ARBA" id="ARBA00023242"/>
    </source>
</evidence>
<dbReference type="GO" id="GO:0006310">
    <property type="term" value="P:DNA recombination"/>
    <property type="evidence" value="ECO:0007669"/>
    <property type="project" value="UniProtKB-UniRule"/>
</dbReference>
<feature type="domain" description="Nse4/EID protein Nse3/MAGE-binding" evidence="10">
    <location>
        <begin position="113"/>
        <end position="164"/>
    </location>
</feature>
<dbReference type="AlphaFoldDB" id="A0A1E3HSB6"/>